<dbReference type="EMBL" id="CP031312">
    <property type="protein sequence ID" value="QCC49304.1"/>
    <property type="molecule type" value="Genomic_DNA"/>
</dbReference>
<evidence type="ECO:0000313" key="2">
    <source>
        <dbReference type="Proteomes" id="UP000296733"/>
    </source>
</evidence>
<evidence type="ECO:0000313" key="1">
    <source>
        <dbReference type="EMBL" id="QCC49304.1"/>
    </source>
</evidence>
<dbReference type="Gene3D" id="3.60.21.10">
    <property type="match status" value="1"/>
</dbReference>
<sequence length="344" mass="38548">MGPLMGILSDIKEKLNQENASRESAGMDKDPGVTRLFFATDIHGSTACWRKFVNSADFYDADVLILGGDTTGKAIFPIVDEGDRYTYTRQGDEHSITDEAELDDLLESLENTGYYPYVMEQAEYETLQDAEDADERQNEIFISEMKDRIEEWIQFGEERLDDTPVYASPGNDDPFEIDEVWESSELVRLVEGEVVDVGQGYQMASSGWTHPTPWDTDREESEEELRERLEDVVAGIDDYDRAIFNFHEPPYDSGLDEAPELDEDLRPKFGAQSTEPVGSESVREIIEEYQPPLSLHGHIHESRGEAEIGETTAINPGSVYSEGSLQGAVVDLTPEVDVVGLVRG</sequence>
<dbReference type="InterPro" id="IPR029052">
    <property type="entry name" value="Metallo-depent_PP-like"/>
</dbReference>
<accession>A0A4D6H5U2</accession>
<proteinExistence type="predicted"/>
<dbReference type="PANTHER" id="PTHR37523">
    <property type="entry name" value="METALLOPHOSPHOESTERASE"/>
    <property type="match status" value="1"/>
</dbReference>
<keyword evidence="1" id="KW-0614">Plasmid</keyword>
<organism evidence="1 2">
    <name type="scientific">Halobellus limi</name>
    <dbReference type="NCBI Taxonomy" id="699433"/>
    <lineage>
        <taxon>Archaea</taxon>
        <taxon>Methanobacteriati</taxon>
        <taxon>Methanobacteriota</taxon>
        <taxon>Stenosarchaea group</taxon>
        <taxon>Halobacteria</taxon>
        <taxon>Halobacteriales</taxon>
        <taxon>Haloferacaceae</taxon>
        <taxon>Halobellus</taxon>
    </lineage>
</organism>
<dbReference type="Proteomes" id="UP000296733">
    <property type="component" value="Plasmid unnamed1"/>
</dbReference>
<geneLocation type="plasmid" evidence="1">
    <name>unnamed1</name>
</geneLocation>
<gene>
    <name evidence="1" type="ORF">DV707_16305</name>
</gene>
<protein>
    <submittedName>
        <fullName evidence="1">Metallophosphoesterase</fullName>
    </submittedName>
</protein>
<dbReference type="PANTHER" id="PTHR37523:SF1">
    <property type="entry name" value="CALCINEURIN-LIKE PHOSPHOESTERASE DOMAIN-CONTAINING PROTEIN"/>
    <property type="match status" value="1"/>
</dbReference>
<dbReference type="KEGG" id="hlm:DV707_16305"/>
<dbReference type="AlphaFoldDB" id="A0A4D6H5U2"/>
<dbReference type="SUPFAM" id="SSF56300">
    <property type="entry name" value="Metallo-dependent phosphatases"/>
    <property type="match status" value="1"/>
</dbReference>
<name>A0A4D6H5U2_9EURY</name>
<reference evidence="1 2" key="1">
    <citation type="journal article" date="2019" name="Nat. Commun.">
        <title>A new type of DNA phosphorothioation-based antiviral system in archaea.</title>
        <authorList>
            <person name="Xiong L."/>
            <person name="Liu S."/>
            <person name="Chen S."/>
            <person name="Xiao Y."/>
            <person name="Zhu B."/>
            <person name="Gao Y."/>
            <person name="Zhang Y."/>
            <person name="Chen B."/>
            <person name="Luo J."/>
            <person name="Deng Z."/>
            <person name="Chen X."/>
            <person name="Wang L."/>
            <person name="Chen S."/>
        </authorList>
    </citation>
    <scope>NUCLEOTIDE SEQUENCE [LARGE SCALE GENOMIC DNA]</scope>
    <source>
        <strain evidence="1 2">CGMCC 1.10331</strain>
        <plasmid evidence="1 2">unnamed1</plasmid>
    </source>
</reference>